<feature type="coiled-coil region" evidence="1">
    <location>
        <begin position="358"/>
        <end position="385"/>
    </location>
</feature>
<accession>A0A9X2P7I7</accession>
<dbReference type="RefSeq" id="WP_258425346.1">
    <property type="nucleotide sequence ID" value="NZ_JANSUY010000033.1"/>
</dbReference>
<reference evidence="2" key="1">
    <citation type="submission" date="2022-08" db="EMBL/GenBank/DDBJ databases">
        <authorList>
            <person name="Zhang D."/>
        </authorList>
    </citation>
    <scope>NUCLEOTIDE SEQUENCE</scope>
    <source>
        <strain evidence="2">XJ19-11</strain>
    </source>
</reference>
<dbReference type="Pfam" id="PF12532">
    <property type="entry name" value="DUF3732"/>
    <property type="match status" value="1"/>
</dbReference>
<evidence type="ECO:0000313" key="2">
    <source>
        <dbReference type="EMBL" id="MCR9017513.1"/>
    </source>
</evidence>
<protein>
    <submittedName>
        <fullName evidence="2">DUF3732 domain-containing protein</fullName>
    </submittedName>
</protein>
<name>A0A9X2P7I7_9BACT</name>
<dbReference type="EMBL" id="JANSUY010000033">
    <property type="protein sequence ID" value="MCR9017513.1"/>
    <property type="molecule type" value="Genomic_DNA"/>
</dbReference>
<dbReference type="Proteomes" id="UP001142175">
    <property type="component" value="Unassembled WGS sequence"/>
</dbReference>
<organism evidence="2 3">
    <name type="scientific">Aquiflexum gelatinilyticum</name>
    <dbReference type="NCBI Taxonomy" id="2961943"/>
    <lineage>
        <taxon>Bacteria</taxon>
        <taxon>Pseudomonadati</taxon>
        <taxon>Bacteroidota</taxon>
        <taxon>Cytophagia</taxon>
        <taxon>Cytophagales</taxon>
        <taxon>Cyclobacteriaceae</taxon>
        <taxon>Aquiflexum</taxon>
    </lineage>
</organism>
<keyword evidence="3" id="KW-1185">Reference proteome</keyword>
<dbReference type="AlphaFoldDB" id="A0A9X2P7I7"/>
<comment type="caution">
    <text evidence="2">The sequence shown here is derived from an EMBL/GenBank/DDBJ whole genome shotgun (WGS) entry which is preliminary data.</text>
</comment>
<evidence type="ECO:0000313" key="3">
    <source>
        <dbReference type="Proteomes" id="UP001142175"/>
    </source>
</evidence>
<proteinExistence type="predicted"/>
<dbReference type="Gene3D" id="3.40.50.300">
    <property type="entry name" value="P-loop containing nucleotide triphosphate hydrolases"/>
    <property type="match status" value="1"/>
</dbReference>
<dbReference type="InterPro" id="IPR027417">
    <property type="entry name" value="P-loop_NTPase"/>
</dbReference>
<sequence>MNFSLNIIVLWLKNGKIRKLEFKPNKVNLITGGSHTGKSAILEIVDYCFFSSKSRISESMINENVLWYGLNISVNDKNYTIARESLSEGKVSDNYYFSSSGEIPLVVASNNSENAIKSILETEFKIDRDAKFPTNYGSNHIKAGTKISLRYFLMFNTISGNIIENDEGVFFDKQNDIRYKEALPRIFDLALGVETVENILKGEKKAELENQLAKLIRKNNTITSKASDFNQEHVEILQKAKEYNLVRDDAKADEVIVELNKAIQVFENEPTINSEKEKLESSFYSLQRKIRNLKVFSSEYNKYKTSIKNLDDSLKPIEFLREKDSEIIKTSIFEQIVTSFTQDLNKIRKSYSYNTPIDRQVNDNVKDLEKELEIVKSKLDQLPKEIRSFESEREKYFFLGQMKSKLEIFSTDSKSVLTSFDEEIGALQGEIEQLIVENTEEKRELTIKLAEEIISEYIKESEKALANYSIYQPVFDYKNKSLLLRKPKTSYIENVGSSSNHMFLHLFFSLAMHEVIFQNQSQFVAPFLIIDQPSRPYYGTNGKRKTENPESDDYKIKKAFELLDRFIDVRKNNGGNFQIIVLEHIPIETVSNLKNIHIVEEFFDGNALIPKSYLE</sequence>
<gene>
    <name evidence="2" type="ORF">NU887_20940</name>
</gene>
<dbReference type="InterPro" id="IPR022205">
    <property type="entry name" value="DUF3732"/>
</dbReference>
<evidence type="ECO:0000256" key="1">
    <source>
        <dbReference type="SAM" id="Coils"/>
    </source>
</evidence>
<keyword evidence="1" id="KW-0175">Coiled coil</keyword>